<dbReference type="GO" id="GO:0012505">
    <property type="term" value="C:endomembrane system"/>
    <property type="evidence" value="ECO:0007669"/>
    <property type="project" value="UniProtKB-SubCell"/>
</dbReference>
<keyword evidence="2 5" id="KW-0812">Transmembrane</keyword>
<dbReference type="CDD" id="cd02432">
    <property type="entry name" value="Nodulin-21_like_1"/>
    <property type="match status" value="1"/>
</dbReference>
<evidence type="ECO:0000313" key="6">
    <source>
        <dbReference type="EMBL" id="GAB94962.1"/>
    </source>
</evidence>
<accession>K6WS90</accession>
<name>K6WS90_9MICO</name>
<evidence type="ECO:0000256" key="3">
    <source>
        <dbReference type="ARBA" id="ARBA00022989"/>
    </source>
</evidence>
<feature type="transmembrane region" description="Helical" evidence="5">
    <location>
        <begin position="181"/>
        <end position="200"/>
    </location>
</feature>
<keyword evidence="3 5" id="KW-1133">Transmembrane helix</keyword>
<keyword evidence="4 5" id="KW-0472">Membrane</keyword>
<proteinExistence type="predicted"/>
<organism evidence="6 7">
    <name type="scientific">Kineosphaera limosa NBRC 100340</name>
    <dbReference type="NCBI Taxonomy" id="1184609"/>
    <lineage>
        <taxon>Bacteria</taxon>
        <taxon>Bacillati</taxon>
        <taxon>Actinomycetota</taxon>
        <taxon>Actinomycetes</taxon>
        <taxon>Micrococcales</taxon>
        <taxon>Dermatophilaceae</taxon>
        <taxon>Kineosphaera</taxon>
    </lineage>
</organism>
<dbReference type="Proteomes" id="UP000008366">
    <property type="component" value="Unassembled WGS sequence"/>
</dbReference>
<sequence>MTTHSNEAHGGALSQRLNALRAGVLGANDGILSTAGVVLGVAGATTDQTQVLLAGIAALVAGAVSMSLGEYVSVSSQRDSEKALVVKESRELATMPQEELAELVQLYEARGLSNETATVVANELTAKDALRAHLDIELGIDPDNYVSPTVAAFWSAAAFVAGGLLPVLAVVLTTAALRVPITYTAVLIALGLTGALGARLGGAPPGRAALRVVVGGAVGLLVTYGIGSLVGATLG</sequence>
<evidence type="ECO:0000313" key="7">
    <source>
        <dbReference type="Proteomes" id="UP000008366"/>
    </source>
</evidence>
<feature type="transmembrane region" description="Helical" evidence="5">
    <location>
        <begin position="151"/>
        <end position="175"/>
    </location>
</feature>
<gene>
    <name evidence="6" type="ORF">KILIM_015_00220</name>
</gene>
<reference evidence="6 7" key="1">
    <citation type="submission" date="2012-08" db="EMBL/GenBank/DDBJ databases">
        <title>Whole genome shotgun sequence of Kineosphaera limosa NBRC 100340.</title>
        <authorList>
            <person name="Yoshida I."/>
            <person name="Isaki S."/>
            <person name="Hosoyama A."/>
            <person name="Tsuchikane K."/>
            <person name="Katsumata H."/>
            <person name="Ando Y."/>
            <person name="Ohji S."/>
            <person name="Hamada M."/>
            <person name="Tamura T."/>
            <person name="Yamazoe A."/>
            <person name="Yamazaki S."/>
            <person name="Fujita N."/>
        </authorList>
    </citation>
    <scope>NUCLEOTIDE SEQUENCE [LARGE SCALE GENOMIC DNA]</scope>
    <source>
        <strain evidence="6 7">NBRC 100340</strain>
    </source>
</reference>
<evidence type="ECO:0000256" key="1">
    <source>
        <dbReference type="ARBA" id="ARBA00004127"/>
    </source>
</evidence>
<dbReference type="eggNOG" id="COG1814">
    <property type="taxonomic scope" value="Bacteria"/>
</dbReference>
<feature type="transmembrane region" description="Helical" evidence="5">
    <location>
        <begin position="51"/>
        <end position="72"/>
    </location>
</feature>
<evidence type="ECO:0000256" key="4">
    <source>
        <dbReference type="ARBA" id="ARBA00023136"/>
    </source>
</evidence>
<dbReference type="AlphaFoldDB" id="K6WS90"/>
<comment type="caution">
    <text evidence="6">The sequence shown here is derived from an EMBL/GenBank/DDBJ whole genome shotgun (WGS) entry which is preliminary data.</text>
</comment>
<dbReference type="STRING" id="1184609.KILIM_015_00220"/>
<evidence type="ECO:0000256" key="5">
    <source>
        <dbReference type="SAM" id="Phobius"/>
    </source>
</evidence>
<dbReference type="PANTHER" id="PTHR31851">
    <property type="entry name" value="FE(2+)/MN(2+) TRANSPORTER PCL1"/>
    <property type="match status" value="1"/>
</dbReference>
<protein>
    <recommendedName>
        <fullName evidence="8">VIT family protein</fullName>
    </recommendedName>
</protein>
<dbReference type="InterPro" id="IPR008217">
    <property type="entry name" value="Ccc1_fam"/>
</dbReference>
<dbReference type="GO" id="GO:0030026">
    <property type="term" value="P:intracellular manganese ion homeostasis"/>
    <property type="evidence" value="ECO:0007669"/>
    <property type="project" value="InterPro"/>
</dbReference>
<evidence type="ECO:0000256" key="2">
    <source>
        <dbReference type="ARBA" id="ARBA00022692"/>
    </source>
</evidence>
<dbReference type="RefSeq" id="WP_006591494.1">
    <property type="nucleotide sequence ID" value="NZ_BAHD01000015.1"/>
</dbReference>
<dbReference type="OrthoDB" id="188924at2"/>
<comment type="subcellular location">
    <subcellularLocation>
        <location evidence="1">Endomembrane system</location>
        <topology evidence="1">Multi-pass membrane protein</topology>
    </subcellularLocation>
</comment>
<dbReference type="GO" id="GO:0005384">
    <property type="term" value="F:manganese ion transmembrane transporter activity"/>
    <property type="evidence" value="ECO:0007669"/>
    <property type="project" value="InterPro"/>
</dbReference>
<dbReference type="Pfam" id="PF01988">
    <property type="entry name" value="VIT1"/>
    <property type="match status" value="1"/>
</dbReference>
<keyword evidence="7" id="KW-1185">Reference proteome</keyword>
<feature type="transmembrane region" description="Helical" evidence="5">
    <location>
        <begin position="212"/>
        <end position="234"/>
    </location>
</feature>
<evidence type="ECO:0008006" key="8">
    <source>
        <dbReference type="Google" id="ProtNLM"/>
    </source>
</evidence>
<dbReference type="EMBL" id="BAHD01000015">
    <property type="protein sequence ID" value="GAB94962.1"/>
    <property type="molecule type" value="Genomic_DNA"/>
</dbReference>